<dbReference type="HOGENOM" id="CLU_029051_0_0_1"/>
<feature type="region of interest" description="Disordered" evidence="1">
    <location>
        <begin position="462"/>
        <end position="496"/>
    </location>
</feature>
<organism evidence="2 3">
    <name type="scientific">Amanita muscaria (strain Koide BX008)</name>
    <dbReference type="NCBI Taxonomy" id="946122"/>
    <lineage>
        <taxon>Eukaryota</taxon>
        <taxon>Fungi</taxon>
        <taxon>Dikarya</taxon>
        <taxon>Basidiomycota</taxon>
        <taxon>Agaricomycotina</taxon>
        <taxon>Agaricomycetes</taxon>
        <taxon>Agaricomycetidae</taxon>
        <taxon>Agaricales</taxon>
        <taxon>Pluteineae</taxon>
        <taxon>Amanitaceae</taxon>
        <taxon>Amanita</taxon>
    </lineage>
</organism>
<dbReference type="OrthoDB" id="5338195at2759"/>
<feature type="region of interest" description="Disordered" evidence="1">
    <location>
        <begin position="382"/>
        <end position="429"/>
    </location>
</feature>
<dbReference type="AlphaFoldDB" id="A0A0C2TW96"/>
<feature type="compositionally biased region" description="Polar residues" evidence="1">
    <location>
        <begin position="405"/>
        <end position="414"/>
    </location>
</feature>
<dbReference type="InParanoid" id="A0A0C2TW96"/>
<feature type="region of interest" description="Disordered" evidence="1">
    <location>
        <begin position="213"/>
        <end position="233"/>
    </location>
</feature>
<accession>A0A0C2TW96</accession>
<sequence>MSKSIQPPVELPVGSRLGWELENTFENDQLHSVSDSAVLVRSLRQSRERWLLSTFPKFSGKTRHTKVPIPDAPPPPPPHTIQMRGRCNVEIGPHIFSDTIFYEVHYLPTQTPTSSYSTPRPYPTSWQATTPYASSYLQSSSLSASQQASNSIAPLELTTVTPALINQVNSAASSNPILANLLQLAAAGTATKDQLKTLGLLIQSLASRESAAMASAAASQQQNNTGPSTSIPQPSVKPFDVVLEFCEMPNERWLFPRGFNVCERVDGTAVDGFYDVDITTCIPFKKADGPTTENAEESTSENAKPPEKTPQVVKLRLKKAPFSVWDTLYRWVGGEQEMCKNREHLKDLKGPDRVYLGYQLFPGSLLSQLRAVSTNIYPMKSIKPAQSSSRSSKKRTTVRKETSKQQINEAASTKQQRRSQPPKRGPTQILCQACGKSDVPLIHGGRYCRPCVDSGSINAAAPQTTESPQIATPKPPVFIHSNYSSQVQSSHDKVTS</sequence>
<reference evidence="2 3" key="1">
    <citation type="submission" date="2014-04" db="EMBL/GenBank/DDBJ databases">
        <title>Evolutionary Origins and Diversification of the Mycorrhizal Mutualists.</title>
        <authorList>
            <consortium name="DOE Joint Genome Institute"/>
            <consortium name="Mycorrhizal Genomics Consortium"/>
            <person name="Kohler A."/>
            <person name="Kuo A."/>
            <person name="Nagy L.G."/>
            <person name="Floudas D."/>
            <person name="Copeland A."/>
            <person name="Barry K.W."/>
            <person name="Cichocki N."/>
            <person name="Veneault-Fourrey C."/>
            <person name="LaButti K."/>
            <person name="Lindquist E.A."/>
            <person name="Lipzen A."/>
            <person name="Lundell T."/>
            <person name="Morin E."/>
            <person name="Murat C."/>
            <person name="Riley R."/>
            <person name="Ohm R."/>
            <person name="Sun H."/>
            <person name="Tunlid A."/>
            <person name="Henrissat B."/>
            <person name="Grigoriev I.V."/>
            <person name="Hibbett D.S."/>
            <person name="Martin F."/>
        </authorList>
    </citation>
    <scope>NUCLEOTIDE SEQUENCE [LARGE SCALE GENOMIC DNA]</scope>
    <source>
        <strain evidence="2 3">Koide BX008</strain>
    </source>
</reference>
<dbReference type="EMBL" id="KN818222">
    <property type="protein sequence ID" value="KIL71699.1"/>
    <property type="molecule type" value="Genomic_DNA"/>
</dbReference>
<protein>
    <submittedName>
        <fullName evidence="2">Uncharacterized protein</fullName>
    </submittedName>
</protein>
<evidence type="ECO:0000313" key="2">
    <source>
        <dbReference type="EMBL" id="KIL71699.1"/>
    </source>
</evidence>
<evidence type="ECO:0000256" key="1">
    <source>
        <dbReference type="SAM" id="MobiDB-lite"/>
    </source>
</evidence>
<feature type="compositionally biased region" description="Polar residues" evidence="1">
    <location>
        <begin position="220"/>
        <end position="233"/>
    </location>
</feature>
<keyword evidence="3" id="KW-1185">Reference proteome</keyword>
<dbReference type="Proteomes" id="UP000054549">
    <property type="component" value="Unassembled WGS sequence"/>
</dbReference>
<proteinExistence type="predicted"/>
<evidence type="ECO:0000313" key="3">
    <source>
        <dbReference type="Proteomes" id="UP000054549"/>
    </source>
</evidence>
<gene>
    <name evidence="2" type="ORF">M378DRAFT_6399</name>
</gene>
<name>A0A0C2TW96_AMAMK</name>
<feature type="region of interest" description="Disordered" evidence="1">
    <location>
        <begin position="287"/>
        <end position="310"/>
    </location>
</feature>